<dbReference type="Proteomes" id="UP000627934">
    <property type="component" value="Unassembled WGS sequence"/>
</dbReference>
<dbReference type="Pfam" id="PF12796">
    <property type="entry name" value="Ank_2"/>
    <property type="match status" value="1"/>
</dbReference>
<dbReference type="EMBL" id="MDYX01000040">
    <property type="protein sequence ID" value="KAF9630341.1"/>
    <property type="molecule type" value="Genomic_DNA"/>
</dbReference>
<dbReference type="Pfam" id="PF26639">
    <property type="entry name" value="Het-6_barrel"/>
    <property type="match status" value="1"/>
</dbReference>
<reference evidence="2" key="1">
    <citation type="submission" date="2016-08" db="EMBL/GenBank/DDBJ databases">
        <authorList>
            <person name="Yan J."/>
        </authorList>
    </citation>
    <scope>NUCLEOTIDE SEQUENCE</scope>
    <source>
        <strain evidence="2">CSS-01s</strain>
    </source>
</reference>
<dbReference type="InterPro" id="IPR036291">
    <property type="entry name" value="NAD(P)-bd_dom_sf"/>
</dbReference>
<dbReference type="Gene3D" id="1.25.40.20">
    <property type="entry name" value="Ankyrin repeat-containing domain"/>
    <property type="match status" value="1"/>
</dbReference>
<dbReference type="PANTHER" id="PTHR24148">
    <property type="entry name" value="ANKYRIN REPEAT DOMAIN-CONTAINING PROTEIN 39 HOMOLOG-RELATED"/>
    <property type="match status" value="1"/>
</dbReference>
<dbReference type="Pfam" id="PF00106">
    <property type="entry name" value="adh_short"/>
    <property type="match status" value="1"/>
</dbReference>
<dbReference type="PROSITE" id="PS50297">
    <property type="entry name" value="ANK_REP_REGION"/>
    <property type="match status" value="1"/>
</dbReference>
<accession>A0A8H7IRN0</accession>
<dbReference type="PANTHER" id="PTHR24148:SF64">
    <property type="entry name" value="HETEROKARYON INCOMPATIBILITY DOMAIN-CONTAINING PROTEIN"/>
    <property type="match status" value="1"/>
</dbReference>
<dbReference type="InterPro" id="IPR052895">
    <property type="entry name" value="HetReg/Transcr_Mod"/>
</dbReference>
<evidence type="ECO:0000313" key="3">
    <source>
        <dbReference type="Proteomes" id="UP000627934"/>
    </source>
</evidence>
<evidence type="ECO:0000313" key="2">
    <source>
        <dbReference type="EMBL" id="KAF9630341.1"/>
    </source>
</evidence>
<evidence type="ECO:0000256" key="1">
    <source>
        <dbReference type="PROSITE-ProRule" id="PRU00023"/>
    </source>
</evidence>
<dbReference type="InterPro" id="IPR002110">
    <property type="entry name" value="Ankyrin_rpt"/>
</dbReference>
<gene>
    <name evidence="2" type="ORF">BFW01_g903</name>
</gene>
<dbReference type="AlphaFoldDB" id="A0A8H7IRN0"/>
<dbReference type="SMART" id="SM00248">
    <property type="entry name" value="ANK"/>
    <property type="match status" value="1"/>
</dbReference>
<dbReference type="SUPFAM" id="SSF51735">
    <property type="entry name" value="NAD(P)-binding Rossmann-fold domains"/>
    <property type="match status" value="1"/>
</dbReference>
<feature type="repeat" description="ANK" evidence="1">
    <location>
        <begin position="163"/>
        <end position="195"/>
    </location>
</feature>
<dbReference type="SUPFAM" id="SSF48403">
    <property type="entry name" value="Ankyrin repeat"/>
    <property type="match status" value="1"/>
</dbReference>
<dbReference type="InterPro" id="IPR002347">
    <property type="entry name" value="SDR_fam"/>
</dbReference>
<name>A0A8H7IRN0_9PEZI</name>
<keyword evidence="1" id="KW-0040">ANK repeat</keyword>
<proteinExistence type="predicted"/>
<protein>
    <submittedName>
        <fullName evidence="2">Uncharacterized protein</fullName>
    </submittedName>
</protein>
<sequence length="1050" mass="116890">MAAPSAQTFDFSLYEYTSLPSPSSIRLLSLVDDSGCPQKAKICGNRVMQYTLKTVDLDEDPDYDALSYTWGNPYPMMGLFEPSTEYATTNRWPIAVNGKLFYITKNLFDALAQLNPGTTLPDVHERYRPFNKTELIRASEEGRSADVRSQLDHGAMVDARDIFGETSLHYAAENGHFAIVEMLLQSGADAKLLDLKARTPLACCLQRERREWKKVAEKLKDPATLAMKNPHQSRERVAGLSSDQSGSMLSAQQVKVWLGPEEKHTPSWIDRLAADKNGKSRDPTESLLVAYAVAHSHALVSSFENDESQIKRLLYRAWFSRTWIIQELALAKSVKVLCGTYEFDWTYLLEHVLRDLTVFTNTCDIRRVKDVNVKSMWGTDAKPCVLADAWVREGAGSTERQHSTRTTGCVQGKILPGVDMRLSLPILMALTRDFQASDPRDKIFAILGLARFSGHQRITVDYSRSVVDIYTEVGRIFVEASGNNEFQDTNTGEMQDLEPLEGLSFVQQPVIEHDVCYHCTSLQKTPDLPSWVPDFKNPLVTPPLFCKRFQAAASSQYTTYQASDRILRLSGGIFDRIAETEGKSARSSSSGISDSRTWLDLISRLEVTYPTGIDRVEALWRTLTLDRAGTSKAEFRKEVCEQLQEIRAKLGGNAVDLELLQRLATTENSDLLPAVVEIEATTREDDGTTTTIGFYTRMRRLFWTDKGFLGLGPASVRAGDQVWILAGARVPFVLRDVSTEHGPDSFELVGESYVHGIIPSLLILVSRTQSKIDEVVSDIHAIDPSVSVKTVLVDLTSQASVRAAAEKIQALTPRIDLFINNAGMYVSKRGYSPEGIERQLAANHVGPFLLTNLLRPQLLAAAKDAAPGATRIVNVSSEGHRMQPFRFSDYNGEKVVQEELPEEERVNPAMKDHLPPWVLEPEEGYVAFLAYGQSKTANVLFSVGLNERFKGTGVVSYVLHPGTIFTEVLRDTAHQKDNVDAMMNGLNPKAGVDEGAATTLVAAIDPALNELKESIYLDDCQINKAEPYAIDPKNADRLWKLSEELVKQTF</sequence>
<organism evidence="2 3">
    <name type="scientific">Lasiodiplodia theobromae</name>
    <dbReference type="NCBI Taxonomy" id="45133"/>
    <lineage>
        <taxon>Eukaryota</taxon>
        <taxon>Fungi</taxon>
        <taxon>Dikarya</taxon>
        <taxon>Ascomycota</taxon>
        <taxon>Pezizomycotina</taxon>
        <taxon>Dothideomycetes</taxon>
        <taxon>Dothideomycetes incertae sedis</taxon>
        <taxon>Botryosphaeriales</taxon>
        <taxon>Botryosphaeriaceae</taxon>
        <taxon>Lasiodiplodia</taxon>
    </lineage>
</organism>
<dbReference type="Gene3D" id="3.40.50.720">
    <property type="entry name" value="NAD(P)-binding Rossmann-like Domain"/>
    <property type="match status" value="1"/>
</dbReference>
<dbReference type="InterPro" id="IPR036770">
    <property type="entry name" value="Ankyrin_rpt-contain_sf"/>
</dbReference>
<dbReference type="PROSITE" id="PS50088">
    <property type="entry name" value="ANK_REPEAT"/>
    <property type="match status" value="1"/>
</dbReference>
<comment type="caution">
    <text evidence="2">The sequence shown here is derived from an EMBL/GenBank/DDBJ whole genome shotgun (WGS) entry which is preliminary data.</text>
</comment>
<reference evidence="2" key="2">
    <citation type="journal article" date="2018" name="DNA Res.">
        <title>Comparative genome and transcriptome analyses reveal adaptations to opportunistic infections in woody plant degrading pathogens of Botryosphaeriaceae.</title>
        <authorList>
            <person name="Yan J.Y."/>
            <person name="Zhao W.S."/>
            <person name="Chen Z."/>
            <person name="Xing Q.K."/>
            <person name="Zhang W."/>
            <person name="Chethana K.W.T."/>
            <person name="Xue M.F."/>
            <person name="Xu J.P."/>
            <person name="Phillips A.J.L."/>
            <person name="Wang Y."/>
            <person name="Liu J.H."/>
            <person name="Liu M."/>
            <person name="Zhou Y."/>
            <person name="Jayawardena R.S."/>
            <person name="Manawasinghe I.S."/>
            <person name="Huang J.B."/>
            <person name="Qiao G.H."/>
            <person name="Fu C.Y."/>
            <person name="Guo F.F."/>
            <person name="Dissanayake A.J."/>
            <person name="Peng Y.L."/>
            <person name="Hyde K.D."/>
            <person name="Li X.H."/>
        </authorList>
    </citation>
    <scope>NUCLEOTIDE SEQUENCE</scope>
    <source>
        <strain evidence="2">CSS-01s</strain>
    </source>
</reference>